<dbReference type="Proteomes" id="UP000036938">
    <property type="component" value="Unassembled WGS sequence"/>
</dbReference>
<feature type="chain" id="PRO_5013288969" description="Phosphoglycerate mutase" evidence="1">
    <location>
        <begin position="16"/>
        <end position="162"/>
    </location>
</feature>
<dbReference type="InterPro" id="IPR029033">
    <property type="entry name" value="His_PPase_superfam"/>
</dbReference>
<dbReference type="STRING" id="1317121.ATO11_08245"/>
<name>A0A0L1JR61_9RHOB</name>
<evidence type="ECO:0000313" key="3">
    <source>
        <dbReference type="Proteomes" id="UP000036938"/>
    </source>
</evidence>
<sequence>MLSRRLFLLSALATAAACTPTPRSVEFPRGTRLFIYRHGDRTDENLSEKGIARSKAFAKALKDEGIDAIFSPGIQRNLDTAKPLAEATGLEITRIPQEAPTARLMREGAGKTIVWVGNKGNLRRIWEDLGAQDPPPLEYGDLYIVTRGPGGIPRIERKRIEV</sequence>
<evidence type="ECO:0000256" key="1">
    <source>
        <dbReference type="SAM" id="SignalP"/>
    </source>
</evidence>
<protein>
    <recommendedName>
        <fullName evidence="4">Phosphoglycerate mutase</fullName>
    </recommendedName>
</protein>
<dbReference type="Pfam" id="PF00300">
    <property type="entry name" value="His_Phos_1"/>
    <property type="match status" value="1"/>
</dbReference>
<dbReference type="PROSITE" id="PS51257">
    <property type="entry name" value="PROKAR_LIPOPROTEIN"/>
    <property type="match status" value="1"/>
</dbReference>
<dbReference type="OrthoDB" id="7864639at2"/>
<keyword evidence="1" id="KW-0732">Signal</keyword>
<keyword evidence="3" id="KW-1185">Reference proteome</keyword>
<dbReference type="InterPro" id="IPR013078">
    <property type="entry name" value="His_Pase_superF_clade-1"/>
</dbReference>
<proteinExistence type="predicted"/>
<dbReference type="CDD" id="cd07040">
    <property type="entry name" value="HP"/>
    <property type="match status" value="1"/>
</dbReference>
<evidence type="ECO:0008006" key="4">
    <source>
        <dbReference type="Google" id="ProtNLM"/>
    </source>
</evidence>
<dbReference type="Gene3D" id="3.40.50.1240">
    <property type="entry name" value="Phosphoglycerate mutase-like"/>
    <property type="match status" value="1"/>
</dbReference>
<evidence type="ECO:0000313" key="2">
    <source>
        <dbReference type="EMBL" id="KNG94202.1"/>
    </source>
</evidence>
<organism evidence="2 3">
    <name type="scientific">Pseudaestuariivita atlantica</name>
    <dbReference type="NCBI Taxonomy" id="1317121"/>
    <lineage>
        <taxon>Bacteria</taxon>
        <taxon>Pseudomonadati</taxon>
        <taxon>Pseudomonadota</taxon>
        <taxon>Alphaproteobacteria</taxon>
        <taxon>Rhodobacterales</taxon>
        <taxon>Paracoccaceae</taxon>
        <taxon>Pseudaestuariivita</taxon>
    </lineage>
</organism>
<dbReference type="SUPFAM" id="SSF53254">
    <property type="entry name" value="Phosphoglycerate mutase-like"/>
    <property type="match status" value="1"/>
</dbReference>
<reference evidence="2 3" key="1">
    <citation type="journal article" date="2015" name="Int. J. Syst. Evol. Microbiol.">
        <title>Aestuariivita atlantica sp. nov., isolated from deep sea sediment of the Atlantic Ocean.</title>
        <authorList>
            <person name="Li G."/>
            <person name="Lai Q."/>
            <person name="Du Y."/>
            <person name="Liu X."/>
            <person name="Sun F."/>
            <person name="Shao Z."/>
        </authorList>
    </citation>
    <scope>NUCLEOTIDE SEQUENCE [LARGE SCALE GENOMIC DNA]</scope>
    <source>
        <strain evidence="2 3">22II-S11-z3</strain>
    </source>
</reference>
<accession>A0A0L1JR61</accession>
<dbReference type="EMBL" id="AQQZ01000003">
    <property type="protein sequence ID" value="KNG94202.1"/>
    <property type="molecule type" value="Genomic_DNA"/>
</dbReference>
<feature type="signal peptide" evidence="1">
    <location>
        <begin position="1"/>
        <end position="15"/>
    </location>
</feature>
<dbReference type="AlphaFoldDB" id="A0A0L1JR61"/>
<dbReference type="RefSeq" id="WP_050530353.1">
    <property type="nucleotide sequence ID" value="NZ_AQQZ01000003.1"/>
</dbReference>
<gene>
    <name evidence="2" type="ORF">ATO11_08245</name>
</gene>
<comment type="caution">
    <text evidence="2">The sequence shown here is derived from an EMBL/GenBank/DDBJ whole genome shotgun (WGS) entry which is preliminary data.</text>
</comment>